<dbReference type="InterPro" id="IPR003356">
    <property type="entry name" value="DNA_methylase_A-5"/>
</dbReference>
<dbReference type="GO" id="GO:0003677">
    <property type="term" value="F:DNA binding"/>
    <property type="evidence" value="ECO:0007669"/>
    <property type="project" value="InterPro"/>
</dbReference>
<gene>
    <name evidence="3" type="ORF">J2W31_006565</name>
</gene>
<protein>
    <recommendedName>
        <fullName evidence="2">DNA methylase adenine-specific domain-containing protein</fullName>
    </recommendedName>
</protein>
<feature type="domain" description="DNA methylase adenine-specific" evidence="2">
    <location>
        <begin position="106"/>
        <end position="230"/>
    </location>
</feature>
<dbReference type="SUPFAM" id="SSF53335">
    <property type="entry name" value="S-adenosyl-L-methionine-dependent methyltransferases"/>
    <property type="match status" value="1"/>
</dbReference>
<dbReference type="AlphaFoldDB" id="A0AAW8DCA2"/>
<comment type="similarity">
    <text evidence="1">Belongs to the N(4)/N(6)-methyltransferase family.</text>
</comment>
<comment type="caution">
    <text evidence="3">The sequence shown here is derived from an EMBL/GenBank/DDBJ whole genome shotgun (WGS) entry which is preliminary data.</text>
</comment>
<dbReference type="Pfam" id="PF02384">
    <property type="entry name" value="N6_Mtase"/>
    <property type="match status" value="1"/>
</dbReference>
<evidence type="ECO:0000259" key="2">
    <source>
        <dbReference type="Pfam" id="PF02384"/>
    </source>
</evidence>
<sequence length="273" mass="30699">MAKAKVELVGPDAHAKELRSLLLDNARTKRNSQVFADFCELSAIAISVAADPFQRPERAKRYLEIIDQYERVEFERFARMFDVLVDWLECGFADRLGEFFMSMEFGDKWKGQFFTPWHVSSLMAQLTCGDVRAQVEESGFITLMEPACGAGCMVLAQAHAIHAQGVNYQKTLHATAIDIDITAVHMTYIQLSLFHVPAIVIHGNALALAEWSHWVTPAHVMGGWDWRLKFRAMRQASTTYAVPEVPPTEPQEAAAEATRQIVAKRVEQLGLFS</sequence>
<dbReference type="RefSeq" id="WP_307687354.1">
    <property type="nucleotide sequence ID" value="NZ_JAUSRD010000027.1"/>
</dbReference>
<evidence type="ECO:0000256" key="1">
    <source>
        <dbReference type="ARBA" id="ARBA00006594"/>
    </source>
</evidence>
<organism evidence="3 4">
    <name type="scientific">Variovorax boronicumulans</name>
    <dbReference type="NCBI Taxonomy" id="436515"/>
    <lineage>
        <taxon>Bacteria</taxon>
        <taxon>Pseudomonadati</taxon>
        <taxon>Pseudomonadota</taxon>
        <taxon>Betaproteobacteria</taxon>
        <taxon>Burkholderiales</taxon>
        <taxon>Comamonadaceae</taxon>
        <taxon>Variovorax</taxon>
    </lineage>
</organism>
<dbReference type="InterPro" id="IPR029063">
    <property type="entry name" value="SAM-dependent_MTases_sf"/>
</dbReference>
<dbReference type="PRINTS" id="PR00507">
    <property type="entry name" value="N12N6MTFRASE"/>
</dbReference>
<dbReference type="Gene3D" id="3.40.50.150">
    <property type="entry name" value="Vaccinia Virus protein VP39"/>
    <property type="match status" value="1"/>
</dbReference>
<reference evidence="3" key="1">
    <citation type="submission" date="2023-07" db="EMBL/GenBank/DDBJ databases">
        <title>Sorghum-associated microbial communities from plants grown in Nebraska, USA.</title>
        <authorList>
            <person name="Schachtman D."/>
        </authorList>
    </citation>
    <scope>NUCLEOTIDE SEQUENCE</scope>
    <source>
        <strain evidence="3">DS3754</strain>
    </source>
</reference>
<evidence type="ECO:0000313" key="3">
    <source>
        <dbReference type="EMBL" id="MDP9897421.1"/>
    </source>
</evidence>
<accession>A0AAW8DCA2</accession>
<name>A0AAW8DCA2_9BURK</name>
<dbReference type="GO" id="GO:0008170">
    <property type="term" value="F:N-methyltransferase activity"/>
    <property type="evidence" value="ECO:0007669"/>
    <property type="project" value="InterPro"/>
</dbReference>
<proteinExistence type="inferred from homology"/>
<dbReference type="EMBL" id="JAUSRD010000027">
    <property type="protein sequence ID" value="MDP9897421.1"/>
    <property type="molecule type" value="Genomic_DNA"/>
</dbReference>
<dbReference type="Proteomes" id="UP001242045">
    <property type="component" value="Unassembled WGS sequence"/>
</dbReference>
<evidence type="ECO:0000313" key="4">
    <source>
        <dbReference type="Proteomes" id="UP001242045"/>
    </source>
</evidence>